<evidence type="ECO:0000313" key="6">
    <source>
        <dbReference type="EMBL" id="NMP20975.1"/>
    </source>
</evidence>
<dbReference type="InterPro" id="IPR003593">
    <property type="entry name" value="AAA+_ATPase"/>
</dbReference>
<dbReference type="PANTHER" id="PTHR42960:SF1">
    <property type="entry name" value="YCF46 PROTEIN"/>
    <property type="match status" value="1"/>
</dbReference>
<accession>A0A7Y0Q161</accession>
<feature type="domain" description="AAA+ ATPase" evidence="5">
    <location>
        <begin position="208"/>
        <end position="343"/>
    </location>
</feature>
<dbReference type="GO" id="GO:0005524">
    <property type="term" value="F:ATP binding"/>
    <property type="evidence" value="ECO:0007669"/>
    <property type="project" value="UniProtKB-KW"/>
</dbReference>
<keyword evidence="2" id="KW-0067">ATP-binding</keyword>
<dbReference type="InterPro" id="IPR027417">
    <property type="entry name" value="P-loop_NTPase"/>
</dbReference>
<evidence type="ECO:0000256" key="3">
    <source>
        <dbReference type="ARBA" id="ARBA00038088"/>
    </source>
</evidence>
<keyword evidence="7" id="KW-1185">Reference proteome</keyword>
<name>A0A7Y0Q161_9FIRM</name>
<evidence type="ECO:0000256" key="4">
    <source>
        <dbReference type="ARBA" id="ARBA00040480"/>
    </source>
</evidence>
<evidence type="ECO:0000259" key="5">
    <source>
        <dbReference type="SMART" id="SM00382"/>
    </source>
</evidence>
<dbReference type="SMART" id="SM00382">
    <property type="entry name" value="AAA"/>
    <property type="match status" value="1"/>
</dbReference>
<dbReference type="PANTHER" id="PTHR42960">
    <property type="entry name" value="YCF46 PROTEIN"/>
    <property type="match status" value="1"/>
</dbReference>
<evidence type="ECO:0000256" key="1">
    <source>
        <dbReference type="ARBA" id="ARBA00022741"/>
    </source>
</evidence>
<evidence type="ECO:0000256" key="2">
    <source>
        <dbReference type="ARBA" id="ARBA00022840"/>
    </source>
</evidence>
<evidence type="ECO:0000313" key="7">
    <source>
        <dbReference type="Proteomes" id="UP000533476"/>
    </source>
</evidence>
<comment type="similarity">
    <text evidence="3">Belongs to the AAA ATPase family. Highly divergent.</text>
</comment>
<reference evidence="6 7" key="1">
    <citation type="submission" date="2020-04" db="EMBL/GenBank/DDBJ databases">
        <authorList>
            <person name="Zhang R."/>
            <person name="Schippers A."/>
        </authorList>
    </citation>
    <scope>NUCLEOTIDE SEQUENCE [LARGE SCALE GENOMIC DNA]</scope>
    <source>
        <strain evidence="6 7">DSM 109850</strain>
    </source>
</reference>
<dbReference type="InterPro" id="IPR052381">
    <property type="entry name" value="AAA_domain_protein"/>
</dbReference>
<dbReference type="Gene3D" id="1.10.8.60">
    <property type="match status" value="1"/>
</dbReference>
<dbReference type="Gene3D" id="3.40.50.300">
    <property type="entry name" value="P-loop containing nucleotide triphosphate hydrolases"/>
    <property type="match status" value="1"/>
</dbReference>
<dbReference type="Pfam" id="PF00004">
    <property type="entry name" value="AAA"/>
    <property type="match status" value="1"/>
</dbReference>
<sequence>MSDESPSVLLNRWWDQGLRLVHVVTWDETLLLREAEALAERRAVPLWVWSAVTGLRRPDDAIGAQLSRDVETFLERALSAPAGIVVAMDLPLESLSPLARRALRDIATRKAPVLLVASSPPGYDLPDSLSQYSVSLALGGPWSPQMAHWRHGADVSLRHQAERRAVQVPGLELVEPAVDWGGVGGLHKLKAWVERRALALNPDLHLPFPRGVLLYGVPGTGKSLSVQALARSWDRPLLRLNWGGLFGRYVGQSEAQLRAALTAAEGLAPAILWIDEIDKGVGTGDSVEDAGVSQRMLGYLLTWMHEHSSPVLVACTANSLDGLPAELWRPGRFDALFFVDLPDANAREDILQIHLAAENVPDRTAFHGLGARLVNFSGADIQALVIEAEFFAAQQGRPLTPALLEEVAAEFIPWARMLPEEVERRRNWAQGRLSPA</sequence>
<dbReference type="SUPFAM" id="SSF52540">
    <property type="entry name" value="P-loop containing nucleoside triphosphate hydrolases"/>
    <property type="match status" value="1"/>
</dbReference>
<keyword evidence="1" id="KW-0547">Nucleotide-binding</keyword>
<organism evidence="6 7">
    <name type="scientific">Sulfobacillus harzensis</name>
    <dbReference type="NCBI Taxonomy" id="2729629"/>
    <lineage>
        <taxon>Bacteria</taxon>
        <taxon>Bacillati</taxon>
        <taxon>Bacillota</taxon>
        <taxon>Clostridia</taxon>
        <taxon>Eubacteriales</taxon>
        <taxon>Clostridiales Family XVII. Incertae Sedis</taxon>
        <taxon>Sulfobacillus</taxon>
    </lineage>
</organism>
<dbReference type="AlphaFoldDB" id="A0A7Y0Q161"/>
<dbReference type="GO" id="GO:0016887">
    <property type="term" value="F:ATP hydrolysis activity"/>
    <property type="evidence" value="ECO:0007669"/>
    <property type="project" value="InterPro"/>
</dbReference>
<dbReference type="Proteomes" id="UP000533476">
    <property type="component" value="Unassembled WGS sequence"/>
</dbReference>
<proteinExistence type="inferred from homology"/>
<protein>
    <recommendedName>
        <fullName evidence="4">Uncharacterized AAA domain-containing protein ycf46</fullName>
    </recommendedName>
</protein>
<dbReference type="RefSeq" id="WP_169095844.1">
    <property type="nucleotide sequence ID" value="NZ_JABBVZ010000002.1"/>
</dbReference>
<comment type="caution">
    <text evidence="6">The sequence shown here is derived from an EMBL/GenBank/DDBJ whole genome shotgun (WGS) entry which is preliminary data.</text>
</comment>
<dbReference type="InterPro" id="IPR003959">
    <property type="entry name" value="ATPase_AAA_core"/>
</dbReference>
<gene>
    <name evidence="6" type="ORF">HIJ39_01210</name>
</gene>
<dbReference type="EMBL" id="JABBVZ010000002">
    <property type="protein sequence ID" value="NMP20975.1"/>
    <property type="molecule type" value="Genomic_DNA"/>
</dbReference>